<organism evidence="1 2">
    <name type="scientific">Paenibacillus validus</name>
    <dbReference type="NCBI Taxonomy" id="44253"/>
    <lineage>
        <taxon>Bacteria</taxon>
        <taxon>Bacillati</taxon>
        <taxon>Bacillota</taxon>
        <taxon>Bacilli</taxon>
        <taxon>Bacillales</taxon>
        <taxon>Paenibacillaceae</taxon>
        <taxon>Paenibacillus</taxon>
    </lineage>
</organism>
<dbReference type="Pfam" id="PF19508">
    <property type="entry name" value="DUF6042"/>
    <property type="match status" value="1"/>
</dbReference>
<name>A0A7X2ZFR6_9BACL</name>
<evidence type="ECO:0000313" key="1">
    <source>
        <dbReference type="EMBL" id="MUG74029.1"/>
    </source>
</evidence>
<keyword evidence="2" id="KW-1185">Reference proteome</keyword>
<proteinExistence type="predicted"/>
<protein>
    <submittedName>
        <fullName evidence="1">Uncharacterized protein</fullName>
    </submittedName>
</protein>
<dbReference type="Proteomes" id="UP000450917">
    <property type="component" value="Unassembled WGS sequence"/>
</dbReference>
<evidence type="ECO:0000313" key="2">
    <source>
        <dbReference type="Proteomes" id="UP000450917"/>
    </source>
</evidence>
<reference evidence="1 2" key="1">
    <citation type="submission" date="2019-11" db="EMBL/GenBank/DDBJ databases">
        <title>Draft genome sequences of five Paenibacillus species of dairy origin.</title>
        <authorList>
            <person name="Olajide A.M."/>
            <person name="Chen S."/>
            <person name="Lapointe G."/>
        </authorList>
    </citation>
    <scope>NUCLEOTIDE SEQUENCE [LARGE SCALE GENOMIC DNA]</scope>
    <source>
        <strain evidence="1 2">2CS3</strain>
    </source>
</reference>
<dbReference type="RefSeq" id="WP_155615830.1">
    <property type="nucleotide sequence ID" value="NZ_WNZX01000041.1"/>
</dbReference>
<accession>A0A7X2ZFR6</accession>
<dbReference type="AlphaFoldDB" id="A0A7X2ZFR6"/>
<comment type="caution">
    <text evidence="1">The sequence shown here is derived from an EMBL/GenBank/DDBJ whole genome shotgun (WGS) entry which is preliminary data.</text>
</comment>
<dbReference type="InterPro" id="IPR046105">
    <property type="entry name" value="DUF6042"/>
</dbReference>
<dbReference type="EMBL" id="WNZX01000041">
    <property type="protein sequence ID" value="MUG74029.1"/>
    <property type="molecule type" value="Genomic_DNA"/>
</dbReference>
<sequence length="170" mass="19637">MFSFQSEVINFMTNGKVTVKLLKQLGFITEGQCVIPNQFYVSGWGLWLPMPNVTLLPYFSNSIAIGLSRDETIIYLENKSKPNTFITFEDNGIKSSEFDMDEEQMLHEREKEIKRRLEANGYLYPKSIIDVVSLYVTLGLAFEEKDQQGRVCLDMIIRPLRKIDDVLIEP</sequence>
<gene>
    <name evidence="1" type="ORF">GNP93_25990</name>
</gene>